<evidence type="ECO:0000313" key="7">
    <source>
        <dbReference type="EMBL" id="SUO98421.1"/>
    </source>
</evidence>
<keyword evidence="3 5" id="KW-1133">Transmembrane helix</keyword>
<evidence type="ECO:0000256" key="5">
    <source>
        <dbReference type="SAM" id="Phobius"/>
    </source>
</evidence>
<organism evidence="7 8">
    <name type="scientific">Suttonella indologenes</name>
    <dbReference type="NCBI Taxonomy" id="13276"/>
    <lineage>
        <taxon>Bacteria</taxon>
        <taxon>Pseudomonadati</taxon>
        <taxon>Pseudomonadota</taxon>
        <taxon>Gammaproteobacteria</taxon>
        <taxon>Cardiobacteriales</taxon>
        <taxon>Cardiobacteriaceae</taxon>
        <taxon>Suttonella</taxon>
    </lineage>
</organism>
<comment type="subcellular location">
    <subcellularLocation>
        <location evidence="1">Membrane</location>
        <topology evidence="1">Multi-pass membrane protein</topology>
    </subcellularLocation>
</comment>
<keyword evidence="8" id="KW-1185">Reference proteome</keyword>
<protein>
    <submittedName>
        <fullName evidence="7">Inner membrane protein ybbJ</fullName>
    </submittedName>
</protein>
<evidence type="ECO:0000256" key="2">
    <source>
        <dbReference type="ARBA" id="ARBA00022692"/>
    </source>
</evidence>
<dbReference type="PANTHER" id="PTHR33507:SF3">
    <property type="entry name" value="INNER MEMBRANE PROTEIN YBBJ"/>
    <property type="match status" value="1"/>
</dbReference>
<dbReference type="OrthoDB" id="9810336at2"/>
<sequence length="150" mass="17054">MYYIEPIFWNWLILACLFLAIEAFTASFFFIFWAMAALMLTLLTWLMPELGIQSQALAFALLSIISITAWWFITKVWQPKNHNDEAAKLNNRSRNLIGRHLVLEMPIVHGSGRVKIDDGMWTIRGEDMPAGTTVLVVNVDSLVLDVVKVG</sequence>
<feature type="domain" description="NfeD-like C-terminal" evidence="6">
    <location>
        <begin position="95"/>
        <end position="148"/>
    </location>
</feature>
<dbReference type="InterPro" id="IPR052165">
    <property type="entry name" value="Membrane_assoc_protease"/>
</dbReference>
<evidence type="ECO:0000256" key="4">
    <source>
        <dbReference type="ARBA" id="ARBA00023136"/>
    </source>
</evidence>
<proteinExistence type="predicted"/>
<dbReference type="Gene3D" id="2.40.50.140">
    <property type="entry name" value="Nucleic acid-binding proteins"/>
    <property type="match status" value="1"/>
</dbReference>
<dbReference type="Proteomes" id="UP000254575">
    <property type="component" value="Unassembled WGS sequence"/>
</dbReference>
<dbReference type="InterPro" id="IPR002810">
    <property type="entry name" value="NfeD-like_C"/>
</dbReference>
<dbReference type="EMBL" id="UHIA01000004">
    <property type="protein sequence ID" value="SUO98421.1"/>
    <property type="molecule type" value="Genomic_DNA"/>
</dbReference>
<feature type="transmembrane region" description="Helical" evidence="5">
    <location>
        <begin position="56"/>
        <end position="73"/>
    </location>
</feature>
<dbReference type="GO" id="GO:0005886">
    <property type="term" value="C:plasma membrane"/>
    <property type="evidence" value="ECO:0007669"/>
    <property type="project" value="TreeGrafter"/>
</dbReference>
<dbReference type="AlphaFoldDB" id="A0A380N3C8"/>
<evidence type="ECO:0000259" key="6">
    <source>
        <dbReference type="Pfam" id="PF01957"/>
    </source>
</evidence>
<accession>A0A380N3C8</accession>
<gene>
    <name evidence="7" type="primary">ybbJ</name>
    <name evidence="7" type="ORF">NCTC10717_02173</name>
</gene>
<evidence type="ECO:0000256" key="3">
    <source>
        <dbReference type="ARBA" id="ARBA00022989"/>
    </source>
</evidence>
<feature type="transmembrane region" description="Helical" evidence="5">
    <location>
        <begin position="12"/>
        <end position="36"/>
    </location>
</feature>
<dbReference type="RefSeq" id="WP_115219254.1">
    <property type="nucleotide sequence ID" value="NZ_UHIA01000004.1"/>
</dbReference>
<dbReference type="Pfam" id="PF01957">
    <property type="entry name" value="NfeD"/>
    <property type="match status" value="1"/>
</dbReference>
<dbReference type="InterPro" id="IPR012340">
    <property type="entry name" value="NA-bd_OB-fold"/>
</dbReference>
<dbReference type="PANTHER" id="PTHR33507">
    <property type="entry name" value="INNER MEMBRANE PROTEIN YBBJ"/>
    <property type="match status" value="1"/>
</dbReference>
<reference evidence="7 8" key="1">
    <citation type="submission" date="2018-06" db="EMBL/GenBank/DDBJ databases">
        <authorList>
            <consortium name="Pathogen Informatics"/>
            <person name="Doyle S."/>
        </authorList>
    </citation>
    <scope>NUCLEOTIDE SEQUENCE [LARGE SCALE GENOMIC DNA]</scope>
    <source>
        <strain evidence="7 8">NCTC10717</strain>
    </source>
</reference>
<keyword evidence="4 5" id="KW-0472">Membrane</keyword>
<name>A0A380N3C8_9GAMM</name>
<evidence type="ECO:0000313" key="8">
    <source>
        <dbReference type="Proteomes" id="UP000254575"/>
    </source>
</evidence>
<keyword evidence="2 5" id="KW-0812">Transmembrane</keyword>
<evidence type="ECO:0000256" key="1">
    <source>
        <dbReference type="ARBA" id="ARBA00004141"/>
    </source>
</evidence>